<feature type="region of interest" description="Disordered" evidence="6">
    <location>
        <begin position="1255"/>
        <end position="1274"/>
    </location>
</feature>
<keyword evidence="9" id="KW-1185">Reference proteome</keyword>
<dbReference type="GO" id="GO:0005911">
    <property type="term" value="C:cell-cell junction"/>
    <property type="evidence" value="ECO:0007669"/>
    <property type="project" value="TreeGrafter"/>
</dbReference>
<dbReference type="Pfam" id="PF13927">
    <property type="entry name" value="Ig_3"/>
    <property type="match status" value="1"/>
</dbReference>
<dbReference type="OrthoDB" id="6250964at2759"/>
<dbReference type="PANTHER" id="PTHR11640:SF164">
    <property type="entry name" value="MAM DOMAIN-CONTAINING GLYCOSYLPHOSPHATIDYLINOSITOL ANCHOR PROTEIN 1"/>
    <property type="match status" value="1"/>
</dbReference>
<evidence type="ECO:0000256" key="6">
    <source>
        <dbReference type="SAM" id="MobiDB-lite"/>
    </source>
</evidence>
<dbReference type="SMART" id="SM00408">
    <property type="entry name" value="IGc2"/>
    <property type="match status" value="1"/>
</dbReference>
<organism evidence="8 9">
    <name type="scientific">Paragonimus westermani</name>
    <dbReference type="NCBI Taxonomy" id="34504"/>
    <lineage>
        <taxon>Eukaryota</taxon>
        <taxon>Metazoa</taxon>
        <taxon>Spiralia</taxon>
        <taxon>Lophotrochozoa</taxon>
        <taxon>Platyhelminthes</taxon>
        <taxon>Trematoda</taxon>
        <taxon>Digenea</taxon>
        <taxon>Plagiorchiida</taxon>
        <taxon>Troglotremata</taxon>
        <taxon>Troglotrematidae</taxon>
        <taxon>Paragonimus</taxon>
    </lineage>
</organism>
<gene>
    <name evidence="8" type="ORF">P879_00190</name>
</gene>
<evidence type="ECO:0000313" key="9">
    <source>
        <dbReference type="Proteomes" id="UP000699462"/>
    </source>
</evidence>
<dbReference type="Proteomes" id="UP000699462">
    <property type="component" value="Unassembled WGS sequence"/>
</dbReference>
<dbReference type="PANTHER" id="PTHR11640">
    <property type="entry name" value="NEPHRIN"/>
    <property type="match status" value="1"/>
</dbReference>
<dbReference type="InterPro" id="IPR036179">
    <property type="entry name" value="Ig-like_dom_sf"/>
</dbReference>
<dbReference type="InterPro" id="IPR003599">
    <property type="entry name" value="Ig_sub"/>
</dbReference>
<feature type="domain" description="Ig-like" evidence="7">
    <location>
        <begin position="632"/>
        <end position="757"/>
    </location>
</feature>
<evidence type="ECO:0000313" key="8">
    <source>
        <dbReference type="EMBL" id="KAF8570881.1"/>
    </source>
</evidence>
<reference evidence="8 9" key="1">
    <citation type="submission" date="2019-07" db="EMBL/GenBank/DDBJ databases">
        <title>Annotation for the trematode Paragonimus westermani.</title>
        <authorList>
            <person name="Choi Y.-J."/>
        </authorList>
    </citation>
    <scope>NUCLEOTIDE SEQUENCE [LARGE SCALE GENOMIC DNA]</scope>
    <source>
        <strain evidence="8">180907_Pwestermani</strain>
    </source>
</reference>
<protein>
    <recommendedName>
        <fullName evidence="7">Ig-like domain-containing protein</fullName>
    </recommendedName>
</protein>
<name>A0A8T0DW73_9TREM</name>
<evidence type="ECO:0000256" key="4">
    <source>
        <dbReference type="ARBA" id="ARBA00023180"/>
    </source>
</evidence>
<keyword evidence="4" id="KW-0325">Glycoprotein</keyword>
<accession>A0A8T0DW73</accession>
<evidence type="ECO:0000256" key="5">
    <source>
        <dbReference type="ARBA" id="ARBA00023319"/>
    </source>
</evidence>
<dbReference type="GO" id="GO:0098609">
    <property type="term" value="P:cell-cell adhesion"/>
    <property type="evidence" value="ECO:0007669"/>
    <property type="project" value="TreeGrafter"/>
</dbReference>
<dbReference type="InterPro" id="IPR003598">
    <property type="entry name" value="Ig_sub2"/>
</dbReference>
<comment type="caution">
    <text evidence="8">The sequence shown here is derived from an EMBL/GenBank/DDBJ whole genome shotgun (WGS) entry which is preliminary data.</text>
</comment>
<keyword evidence="2" id="KW-0472">Membrane</keyword>
<dbReference type="SUPFAM" id="SSF48726">
    <property type="entry name" value="Immunoglobulin"/>
    <property type="match status" value="2"/>
</dbReference>
<evidence type="ECO:0000256" key="1">
    <source>
        <dbReference type="ARBA" id="ARBA00004479"/>
    </source>
</evidence>
<dbReference type="PROSITE" id="PS50835">
    <property type="entry name" value="IG_LIKE"/>
    <property type="match status" value="3"/>
</dbReference>
<dbReference type="CDD" id="cd00096">
    <property type="entry name" value="Ig"/>
    <property type="match status" value="1"/>
</dbReference>
<dbReference type="Gene3D" id="2.60.40.10">
    <property type="entry name" value="Immunoglobulins"/>
    <property type="match status" value="3"/>
</dbReference>
<dbReference type="InterPro" id="IPR051275">
    <property type="entry name" value="Cell_adhesion_signaling"/>
</dbReference>
<dbReference type="SMART" id="SM00409">
    <property type="entry name" value="IG"/>
    <property type="match status" value="4"/>
</dbReference>
<feature type="domain" description="Ig-like" evidence="7">
    <location>
        <begin position="218"/>
        <end position="306"/>
    </location>
</feature>
<dbReference type="GO" id="GO:0005886">
    <property type="term" value="C:plasma membrane"/>
    <property type="evidence" value="ECO:0007669"/>
    <property type="project" value="TreeGrafter"/>
</dbReference>
<dbReference type="GO" id="GO:0050839">
    <property type="term" value="F:cell adhesion molecule binding"/>
    <property type="evidence" value="ECO:0007669"/>
    <property type="project" value="TreeGrafter"/>
</dbReference>
<evidence type="ECO:0000256" key="3">
    <source>
        <dbReference type="ARBA" id="ARBA00023157"/>
    </source>
</evidence>
<keyword evidence="5" id="KW-0393">Immunoglobulin domain</keyword>
<dbReference type="EMBL" id="JTDF01000850">
    <property type="protein sequence ID" value="KAF8570881.1"/>
    <property type="molecule type" value="Genomic_DNA"/>
</dbReference>
<sequence length="1328" mass="149044">MVPKEQFNKFIAGSEFLEHRKKWYLFALFNSTHKTVVEPKFRHITVTTEPRQGTTEDGGDKRNLNGSIYVEARWDKLNSTTVEAIVQAGEMVTFVCRIWRAHVHESVGMGRIKTDSSAGGKQAEQSVFLYCPLSVAYCAQDCMLVDRNWPISCSRQSHKPHQHQTSVVNIRSSEIDQWEVQEVFYNMSIAVIGSNGPWSCSYGGLHSTSLRLRVRDRPVLLSLTAYPPSPVLTGTAVNLTCQAAPSPNAPWYNFIWRRTGSHIPPAHSTIRLSDTVSVLTLWSAQPSDDGSYSCHVMRDADNGRLNWWDTDRGSVSVVKTEHANPASADLDTTTPAILHIKLDVHHPPENITFSTYPPGPHMAGRPITLICEVQGGKPVPLVQFYRLTYTQGPANPTSSEVKYFNSTAIQPRTELVSGLAKLAWLPRAEDNEVGFGCAATSAVIFGRMLSQSVKLSVIFPPGPPILTAIPQTAISENRTRVFTCRSSTGSNPVATVHWKLFTSVDYLTITNVGDQVLETRGSALDRLLAGTTTAHVFEPMQIADFDADPQPMSTVNLGARSSRRDLNNQGLIAYSEARLVGRPWYNGARVSCQLEWEFADSYANVTTPESQPSNLTDYTKPVYLATEILFAPSAISLSVSPRNGIQELHGHQVFECATTSSIPPSQITWLHRKADSQQGESENAPANAVDYAMFENPLKSSKDDIVIETGVSVETLPGLYGGKRVVSRLRLLNVTREQDRSLLICKVDHVEWDKSVGRLHRIVVLFPPLLQIVTKQVSLDHGPLYSRSVLKCVPEGGRPAFPLTVDEIKFDSSDISSLQEDTLKSSVDGSITNFSESMVNESSLWKFSWYFYPTYPDDLSYSPHVKLASSSRSTDIHQYGSVGRHPVLVLNQPERREAGEYVCQLDGPGGRVQATTKLDFPFPPELIPSRITVFTAPVGYQAVIELYIWSYPLPRQRLTMLERYSTPTRPSKCKRSKSKRTIAGELLRQERFNYSWFKVVTRNKTNESQILSRRRLVDAEQRVTHDDQDTEGMRVWSDVILVNLATIYPRQLTNLPNQQTNDTHNKITTSIPTLVFRLFFHAVTETDYGEYMCEVEHITGRKGFLARLQPPVKATPRANSVQFTRTGASIYIQFDPKIIQSEHTERYRFQTAPVYTDLIGSGTDSMMLTQEFTWMLVRICAPYESFKGNDPLIDIPECEVVHHSETSLLKKPTHTVHTNNCLDRLIEHPEKGTAIIHLAINHHLSFTNAFAQQPTNIDSPADASERLPEDSLNNERASIPDDWWTAAEQLVYQFRFYNMHGSLVHSSDWHIYKSGELPLLNVVKFSRS</sequence>
<comment type="subcellular location">
    <subcellularLocation>
        <location evidence="1">Membrane</location>
        <topology evidence="1">Single-pass type I membrane protein</topology>
    </subcellularLocation>
</comment>
<dbReference type="InterPro" id="IPR007110">
    <property type="entry name" value="Ig-like_dom"/>
</dbReference>
<proteinExistence type="predicted"/>
<evidence type="ECO:0000259" key="7">
    <source>
        <dbReference type="PROSITE" id="PS50835"/>
    </source>
</evidence>
<feature type="domain" description="Ig-like" evidence="7">
    <location>
        <begin position="463"/>
        <end position="498"/>
    </location>
</feature>
<keyword evidence="3" id="KW-1015">Disulfide bond</keyword>
<evidence type="ECO:0000256" key="2">
    <source>
        <dbReference type="ARBA" id="ARBA00023136"/>
    </source>
</evidence>
<dbReference type="InterPro" id="IPR013783">
    <property type="entry name" value="Ig-like_fold"/>
</dbReference>